<dbReference type="InterPro" id="IPR000182">
    <property type="entry name" value="GNAT_dom"/>
</dbReference>
<dbReference type="PANTHER" id="PTHR42791">
    <property type="entry name" value="GNAT FAMILY ACETYLTRANSFERASE"/>
    <property type="match status" value="1"/>
</dbReference>
<dbReference type="EMBL" id="JBHSAX010000003">
    <property type="protein sequence ID" value="MFC3960838.1"/>
    <property type="molecule type" value="Genomic_DNA"/>
</dbReference>
<comment type="caution">
    <text evidence="2">The sequence shown here is derived from an EMBL/GenBank/DDBJ whole genome shotgun (WGS) entry which is preliminary data.</text>
</comment>
<dbReference type="InterPro" id="IPR016181">
    <property type="entry name" value="Acyl_CoA_acyltransferase"/>
</dbReference>
<dbReference type="SUPFAM" id="SSF55729">
    <property type="entry name" value="Acyl-CoA N-acyltransferases (Nat)"/>
    <property type="match status" value="1"/>
</dbReference>
<evidence type="ECO:0000259" key="1">
    <source>
        <dbReference type="Pfam" id="PF13508"/>
    </source>
</evidence>
<dbReference type="GO" id="GO:0016746">
    <property type="term" value="F:acyltransferase activity"/>
    <property type="evidence" value="ECO:0007669"/>
    <property type="project" value="UniProtKB-KW"/>
</dbReference>
<evidence type="ECO:0000313" key="2">
    <source>
        <dbReference type="EMBL" id="MFC3960838.1"/>
    </source>
</evidence>
<name>A0ABV8DLB8_9NOCA</name>
<reference evidence="3" key="1">
    <citation type="journal article" date="2019" name="Int. J. Syst. Evol. Microbiol.">
        <title>The Global Catalogue of Microorganisms (GCM) 10K type strain sequencing project: providing services to taxonomists for standard genome sequencing and annotation.</title>
        <authorList>
            <consortium name="The Broad Institute Genomics Platform"/>
            <consortium name="The Broad Institute Genome Sequencing Center for Infectious Disease"/>
            <person name="Wu L."/>
            <person name="Ma J."/>
        </authorList>
    </citation>
    <scope>NUCLEOTIDE SEQUENCE [LARGE SCALE GENOMIC DNA]</scope>
    <source>
        <strain evidence="3">CGMCC 4.7330</strain>
    </source>
</reference>
<feature type="domain" description="N-acetyltransferase" evidence="1">
    <location>
        <begin position="113"/>
        <end position="162"/>
    </location>
</feature>
<dbReference type="EC" id="2.3.1.-" evidence="2"/>
<keyword evidence="3" id="KW-1185">Reference proteome</keyword>
<sequence>MTGPGRILARAFHDDPMFTYIQPDPARRAAVLPWFFDTSARLGRKYGRLDERPGAGAAIWLLPGRGLGLRQLAGAGFLSAPVRLGLGAFRRFGAFTSELERAQRAVLEQPFLHLFILGVDPDEQGRGHGAALIDPVLAESAHPTYLETVNEANVPFYERHGFDVAATHQPDGMPRFWTMIRRP</sequence>
<protein>
    <submittedName>
        <fullName evidence="2">GNAT family N-acetyltransferase</fullName>
        <ecNumber evidence="2">2.3.1.-</ecNumber>
    </submittedName>
</protein>
<organism evidence="2 3">
    <name type="scientific">Nocardia jiangsuensis</name>
    <dbReference type="NCBI Taxonomy" id="1691563"/>
    <lineage>
        <taxon>Bacteria</taxon>
        <taxon>Bacillati</taxon>
        <taxon>Actinomycetota</taxon>
        <taxon>Actinomycetes</taxon>
        <taxon>Mycobacteriales</taxon>
        <taxon>Nocardiaceae</taxon>
        <taxon>Nocardia</taxon>
    </lineage>
</organism>
<evidence type="ECO:0000313" key="3">
    <source>
        <dbReference type="Proteomes" id="UP001595696"/>
    </source>
</evidence>
<dbReference type="RefSeq" id="WP_378610609.1">
    <property type="nucleotide sequence ID" value="NZ_JBHSAX010000003.1"/>
</dbReference>
<dbReference type="Proteomes" id="UP001595696">
    <property type="component" value="Unassembled WGS sequence"/>
</dbReference>
<dbReference type="InterPro" id="IPR052523">
    <property type="entry name" value="Trichothecene_AcTrans"/>
</dbReference>
<accession>A0ABV8DLB8</accession>
<gene>
    <name evidence="2" type="ORF">ACFO0B_02415</name>
</gene>
<keyword evidence="2" id="KW-0012">Acyltransferase</keyword>
<keyword evidence="2" id="KW-0808">Transferase</keyword>
<dbReference type="PANTHER" id="PTHR42791:SF1">
    <property type="entry name" value="N-ACETYLTRANSFERASE DOMAIN-CONTAINING PROTEIN"/>
    <property type="match status" value="1"/>
</dbReference>
<proteinExistence type="predicted"/>
<dbReference type="Gene3D" id="3.40.630.30">
    <property type="match status" value="1"/>
</dbReference>
<dbReference type="Pfam" id="PF13508">
    <property type="entry name" value="Acetyltransf_7"/>
    <property type="match status" value="1"/>
</dbReference>